<organism evidence="1 2">
    <name type="scientific">Tritrichomonas foetus</name>
    <dbReference type="NCBI Taxonomy" id="1144522"/>
    <lineage>
        <taxon>Eukaryota</taxon>
        <taxon>Metamonada</taxon>
        <taxon>Parabasalia</taxon>
        <taxon>Tritrichomonadida</taxon>
        <taxon>Tritrichomonadidae</taxon>
        <taxon>Tritrichomonas</taxon>
    </lineage>
</organism>
<dbReference type="EMBL" id="MLAK01000846">
    <property type="protein sequence ID" value="OHT02960.1"/>
    <property type="molecule type" value="Genomic_DNA"/>
</dbReference>
<reference evidence="1" key="1">
    <citation type="submission" date="2016-10" db="EMBL/GenBank/DDBJ databases">
        <authorList>
            <person name="Benchimol M."/>
            <person name="Almeida L.G."/>
            <person name="Vasconcelos A.T."/>
            <person name="Perreira-Neves A."/>
            <person name="Rosa I.A."/>
            <person name="Tasca T."/>
            <person name="Bogo M.R."/>
            <person name="de Souza W."/>
        </authorList>
    </citation>
    <scope>NUCLEOTIDE SEQUENCE [LARGE SCALE GENOMIC DNA]</scope>
    <source>
        <strain evidence="1">K</strain>
    </source>
</reference>
<proteinExistence type="predicted"/>
<keyword evidence="2" id="KW-1185">Reference proteome</keyword>
<dbReference type="Proteomes" id="UP000179807">
    <property type="component" value="Unassembled WGS sequence"/>
</dbReference>
<protein>
    <submittedName>
        <fullName evidence="1">Uncharacterized protein</fullName>
    </submittedName>
</protein>
<sequence>MKLDICPDIIRKSYSLTYEIKILQHFHMKVSLVLDDDTTIPATLKVYIQKGNVLFEYLDQNDHSIIRDSITQFRSIQFSEENALKTTIHGPLIDRVIQFESMGDHSKFYNFLRENVQLEPSETDPRSFIIKEKQTEQKQPTLTDFVHTIVKTIVNKNEPSIIKRPVDGFTYGTIVQILPSNKLVPLTREEAETAILSSLPLNTYSISHELFPIIFTRLINPPDLSSEYKKLKEQWQLTSKAEWDYFLKMRVFVHSVEKYLEKTSRLTTETHKQLFFNISLALFTRYFSELSFGPKLMCVIELIINCFLKETSDGDSFDLMAGGKLGIEETEILLFSHISEIWEIVTKSQLSVEKESFNILNALSTISPSTKAILDDRNMKLLDFAIPDADLFFTRGKNLNDSLLLFAAALATGDIAVFRKNVICSSLVLLHERLQLIPINDTKTFSETYCMELRNIKARLLILNNIKIHLSQQHSS</sequence>
<comment type="caution">
    <text evidence="1">The sequence shown here is derived from an EMBL/GenBank/DDBJ whole genome shotgun (WGS) entry which is preliminary data.</text>
</comment>
<name>A0A1J4JWX7_9EUKA</name>
<dbReference type="OrthoDB" id="10538687at2759"/>
<evidence type="ECO:0000313" key="1">
    <source>
        <dbReference type="EMBL" id="OHT02960.1"/>
    </source>
</evidence>
<evidence type="ECO:0000313" key="2">
    <source>
        <dbReference type="Proteomes" id="UP000179807"/>
    </source>
</evidence>
<accession>A0A1J4JWX7</accession>
<dbReference type="VEuPathDB" id="TrichDB:TRFO_29772"/>
<gene>
    <name evidence="1" type="ORF">TRFO_29772</name>
</gene>
<dbReference type="RefSeq" id="XP_068356096.1">
    <property type="nucleotide sequence ID" value="XM_068506973.1"/>
</dbReference>
<dbReference type="GeneID" id="94841677"/>
<dbReference type="AlphaFoldDB" id="A0A1J4JWX7"/>